<protein>
    <submittedName>
        <fullName evidence="1">Uncharacterized protein</fullName>
    </submittedName>
</protein>
<dbReference type="Proteomes" id="UP001054945">
    <property type="component" value="Unassembled WGS sequence"/>
</dbReference>
<proteinExistence type="predicted"/>
<gene>
    <name evidence="1" type="ORF">CEXT_543131</name>
</gene>
<accession>A0AAV4TPA2</accession>
<reference evidence="1 2" key="1">
    <citation type="submission" date="2021-06" db="EMBL/GenBank/DDBJ databases">
        <title>Caerostris extrusa draft genome.</title>
        <authorList>
            <person name="Kono N."/>
            <person name="Arakawa K."/>
        </authorList>
    </citation>
    <scope>NUCLEOTIDE SEQUENCE [LARGE SCALE GENOMIC DNA]</scope>
</reference>
<organism evidence="1 2">
    <name type="scientific">Caerostris extrusa</name>
    <name type="common">Bark spider</name>
    <name type="synonym">Caerostris bankana</name>
    <dbReference type="NCBI Taxonomy" id="172846"/>
    <lineage>
        <taxon>Eukaryota</taxon>
        <taxon>Metazoa</taxon>
        <taxon>Ecdysozoa</taxon>
        <taxon>Arthropoda</taxon>
        <taxon>Chelicerata</taxon>
        <taxon>Arachnida</taxon>
        <taxon>Araneae</taxon>
        <taxon>Araneomorphae</taxon>
        <taxon>Entelegynae</taxon>
        <taxon>Araneoidea</taxon>
        <taxon>Araneidae</taxon>
        <taxon>Caerostris</taxon>
    </lineage>
</organism>
<keyword evidence="2" id="KW-1185">Reference proteome</keyword>
<comment type="caution">
    <text evidence="1">The sequence shown here is derived from an EMBL/GenBank/DDBJ whole genome shotgun (WGS) entry which is preliminary data.</text>
</comment>
<dbReference type="AlphaFoldDB" id="A0AAV4TPA2"/>
<sequence length="276" mass="30295">MLPFWELSGMSSGSENSCQPASGNLWDESPGEWLKVKGGYRGFYKHLHGCFCDFLRRMRYEDKRLIMRSGVSTIAWEKFSLFPNTQKKTFPIRSERSKLRLKLYGFVQTQWEDGEIIPLINQNIHLITIDNGLSVEDAGVKEPPAEEPGGEDSPVFEAGIKYPPVLKAGVEEPSVLETGVEKPTVLEAGVNEPTVLDAAVEEPLVLETGVENQSVVDLNVEEPLVLDAGVDKPPVLEAGVEDPPVVEAGVEEPQVFEAGVDETAVLDAGIESPYTQ</sequence>
<name>A0AAV4TPA2_CAEEX</name>
<dbReference type="EMBL" id="BPLR01011510">
    <property type="protein sequence ID" value="GIY46974.1"/>
    <property type="molecule type" value="Genomic_DNA"/>
</dbReference>
<evidence type="ECO:0000313" key="1">
    <source>
        <dbReference type="EMBL" id="GIY46974.1"/>
    </source>
</evidence>
<evidence type="ECO:0000313" key="2">
    <source>
        <dbReference type="Proteomes" id="UP001054945"/>
    </source>
</evidence>